<evidence type="ECO:0000259" key="1">
    <source>
        <dbReference type="Pfam" id="PF18047"/>
    </source>
</evidence>
<protein>
    <recommendedName>
        <fullName evidence="1">PatG domain-containing protein</fullName>
    </recommendedName>
</protein>
<keyword evidence="3" id="KW-1185">Reference proteome</keyword>
<feature type="domain" description="PatG" evidence="1">
    <location>
        <begin position="30"/>
        <end position="183"/>
    </location>
</feature>
<dbReference type="Pfam" id="PF18047">
    <property type="entry name" value="PatG_D"/>
    <property type="match status" value="1"/>
</dbReference>
<dbReference type="EMBL" id="JAKIKS010000036">
    <property type="protein sequence ID" value="MCL1124965.1"/>
    <property type="molecule type" value="Genomic_DNA"/>
</dbReference>
<proteinExistence type="predicted"/>
<name>A0ABT0LBS8_9GAMM</name>
<reference evidence="2 3" key="1">
    <citation type="submission" date="2022-01" db="EMBL/GenBank/DDBJ databases">
        <title>Whole genome-based taxonomy of the Shewanellaceae.</title>
        <authorList>
            <person name="Martin-Rodriguez A.J."/>
        </authorList>
    </citation>
    <scope>NUCLEOTIDE SEQUENCE [LARGE SCALE GENOMIC DNA]</scope>
    <source>
        <strain evidence="2 3">DSM 17177</strain>
    </source>
</reference>
<evidence type="ECO:0000313" key="2">
    <source>
        <dbReference type="EMBL" id="MCL1124965.1"/>
    </source>
</evidence>
<gene>
    <name evidence="2" type="ORF">L2764_10875</name>
</gene>
<evidence type="ECO:0000313" key="3">
    <source>
        <dbReference type="Proteomes" id="UP001203423"/>
    </source>
</evidence>
<comment type="caution">
    <text evidence="2">The sequence shown here is derived from an EMBL/GenBank/DDBJ whole genome shotgun (WGS) entry which is preliminary data.</text>
</comment>
<organism evidence="2 3">
    <name type="scientific">Shewanella surugensis</name>
    <dbReference type="NCBI Taxonomy" id="212020"/>
    <lineage>
        <taxon>Bacteria</taxon>
        <taxon>Pseudomonadati</taxon>
        <taxon>Pseudomonadota</taxon>
        <taxon>Gammaproteobacteria</taxon>
        <taxon>Alteromonadales</taxon>
        <taxon>Shewanellaceae</taxon>
        <taxon>Shewanella</taxon>
    </lineage>
</organism>
<sequence length="294" mass="33183">MHQQSTEQEVISASMPLESSHMSVATPPKYIYAAGQLRPHFTNLGLEKESEAATQLLNLKPKDYYDLFTYKDRHNNQPYRYLAEQVSWILSIDNQDAYVLLPNSNDELNEFINTLEVSDKHNVADEVLSVVVGVLGPVAPDELSNSQPLPMVRCQHLYHFTTAELMEELSVHNTTTTSIRDVLTALAPKPNVGASDHERAKNFLAYRYATIYAKTAGLAFSKDESGTEDKDSDQFLENLETKRSNNSPGRTIIDVIFTYQRNVSGRQSTYYTSVDVTDLYPFLHSNLMDYVPSS</sequence>
<dbReference type="RefSeq" id="WP_248940241.1">
    <property type="nucleotide sequence ID" value="NZ_JAKIKS010000036.1"/>
</dbReference>
<dbReference type="Proteomes" id="UP001203423">
    <property type="component" value="Unassembled WGS sequence"/>
</dbReference>
<accession>A0ABT0LBS8</accession>
<dbReference type="InterPro" id="IPR040483">
    <property type="entry name" value="PatG_dom"/>
</dbReference>